<keyword evidence="8" id="KW-1185">Reference proteome</keyword>
<keyword evidence="2" id="KW-1003">Cell membrane</keyword>
<dbReference type="Proteomes" id="UP001501565">
    <property type="component" value="Unassembled WGS sequence"/>
</dbReference>
<proteinExistence type="predicted"/>
<evidence type="ECO:0000256" key="1">
    <source>
        <dbReference type="ARBA" id="ARBA00004651"/>
    </source>
</evidence>
<name>A0ABP7M1J7_9GAMM</name>
<dbReference type="PANTHER" id="PTHR33931">
    <property type="entry name" value="HOLIN-LIKE PROTEIN CIDA-RELATED"/>
    <property type="match status" value="1"/>
</dbReference>
<evidence type="ECO:0000256" key="5">
    <source>
        <dbReference type="ARBA" id="ARBA00023136"/>
    </source>
</evidence>
<dbReference type="EMBL" id="BAABBN010000004">
    <property type="protein sequence ID" value="GAA3912191.1"/>
    <property type="molecule type" value="Genomic_DNA"/>
</dbReference>
<protein>
    <submittedName>
        <fullName evidence="7">CidA/LrgA family protein</fullName>
    </submittedName>
</protein>
<dbReference type="InterPro" id="IPR005538">
    <property type="entry name" value="LrgA/CidA"/>
</dbReference>
<evidence type="ECO:0000256" key="2">
    <source>
        <dbReference type="ARBA" id="ARBA00022475"/>
    </source>
</evidence>
<feature type="transmembrane region" description="Helical" evidence="6">
    <location>
        <begin position="58"/>
        <end position="76"/>
    </location>
</feature>
<dbReference type="RefSeq" id="WP_344794874.1">
    <property type="nucleotide sequence ID" value="NZ_BAABBN010000004.1"/>
</dbReference>
<accession>A0ABP7M1J7</accession>
<sequence length="119" mass="13018">MLLGISILFFFYILGELVVYFLASPIPGSVAGMLLLFIALTLKGKAPPSLITTSEKILMYLPLLLVPAGVGVMQYLELIKGQAIAIACALLVGTAFTMIFISLFTRLFFKSQTRKDIQK</sequence>
<feature type="transmembrane region" description="Helical" evidence="6">
    <location>
        <begin position="7"/>
        <end position="23"/>
    </location>
</feature>
<evidence type="ECO:0000256" key="4">
    <source>
        <dbReference type="ARBA" id="ARBA00022989"/>
    </source>
</evidence>
<reference evidence="8" key="1">
    <citation type="journal article" date="2019" name="Int. J. Syst. Evol. Microbiol.">
        <title>The Global Catalogue of Microorganisms (GCM) 10K type strain sequencing project: providing services to taxonomists for standard genome sequencing and annotation.</title>
        <authorList>
            <consortium name="The Broad Institute Genomics Platform"/>
            <consortium name="The Broad Institute Genome Sequencing Center for Infectious Disease"/>
            <person name="Wu L."/>
            <person name="Ma J."/>
        </authorList>
    </citation>
    <scope>NUCLEOTIDE SEQUENCE [LARGE SCALE GENOMIC DNA]</scope>
    <source>
        <strain evidence="8">JCM 17551</strain>
    </source>
</reference>
<keyword evidence="5 6" id="KW-0472">Membrane</keyword>
<feature type="transmembrane region" description="Helical" evidence="6">
    <location>
        <begin position="82"/>
        <end position="109"/>
    </location>
</feature>
<comment type="caution">
    <text evidence="7">The sequence shown here is derived from an EMBL/GenBank/DDBJ whole genome shotgun (WGS) entry which is preliminary data.</text>
</comment>
<evidence type="ECO:0000256" key="6">
    <source>
        <dbReference type="SAM" id="Phobius"/>
    </source>
</evidence>
<dbReference type="Pfam" id="PF03788">
    <property type="entry name" value="LrgA"/>
    <property type="match status" value="1"/>
</dbReference>
<feature type="transmembrane region" description="Helical" evidence="6">
    <location>
        <begin position="29"/>
        <end position="46"/>
    </location>
</feature>
<evidence type="ECO:0000256" key="3">
    <source>
        <dbReference type="ARBA" id="ARBA00022692"/>
    </source>
</evidence>
<comment type="subcellular location">
    <subcellularLocation>
        <location evidence="1">Cell membrane</location>
        <topology evidence="1">Multi-pass membrane protein</topology>
    </subcellularLocation>
</comment>
<gene>
    <name evidence="7" type="ORF">GCM10022277_03610</name>
</gene>
<keyword evidence="3 6" id="KW-0812">Transmembrane</keyword>
<dbReference type="PANTHER" id="PTHR33931:SF2">
    <property type="entry name" value="HOLIN-LIKE PROTEIN CIDA"/>
    <property type="match status" value="1"/>
</dbReference>
<keyword evidence="4 6" id="KW-1133">Transmembrane helix</keyword>
<evidence type="ECO:0000313" key="7">
    <source>
        <dbReference type="EMBL" id="GAA3912191.1"/>
    </source>
</evidence>
<organism evidence="7 8">
    <name type="scientific">Litoribacillus peritrichatus</name>
    <dbReference type="NCBI Taxonomy" id="718191"/>
    <lineage>
        <taxon>Bacteria</taxon>
        <taxon>Pseudomonadati</taxon>
        <taxon>Pseudomonadota</taxon>
        <taxon>Gammaproteobacteria</taxon>
        <taxon>Oceanospirillales</taxon>
        <taxon>Oceanospirillaceae</taxon>
        <taxon>Litoribacillus</taxon>
    </lineage>
</organism>
<evidence type="ECO:0000313" key="8">
    <source>
        <dbReference type="Proteomes" id="UP001501565"/>
    </source>
</evidence>